<protein>
    <submittedName>
        <fullName evidence="3">HIT domain-containing protein</fullName>
    </submittedName>
</protein>
<evidence type="ECO:0000313" key="1">
    <source>
        <dbReference type="EMBL" id="VDN99434.1"/>
    </source>
</evidence>
<reference evidence="3" key="1">
    <citation type="submission" date="2017-02" db="UniProtKB">
        <authorList>
            <consortium name="WormBaseParasite"/>
        </authorList>
    </citation>
    <scope>IDENTIFICATION</scope>
</reference>
<dbReference type="WBParaSite" id="HNAJ_0000357701-mRNA-1">
    <property type="protein sequence ID" value="HNAJ_0000357701-mRNA-1"/>
    <property type="gene ID" value="HNAJ_0000357701"/>
</dbReference>
<dbReference type="Proteomes" id="UP000278807">
    <property type="component" value="Unassembled WGS sequence"/>
</dbReference>
<sequence length="135" mass="15753">MAERRNAEYDLIVNCLNLPIVQMWFRFHSRNENYLYLDILPIPRGHVTLFAPPAYPDTNAIWSVMIGDKRICHRQFQCPVQAKSMLQAFISCTYVVSRHLNIEMPQDVVKIDPLFAQKLHALLPGDYVHRLLTVM</sequence>
<keyword evidence="2" id="KW-1185">Reference proteome</keyword>
<dbReference type="AlphaFoldDB" id="A0A0R3T938"/>
<gene>
    <name evidence="1" type="ORF">HNAJ_LOCUS3575</name>
</gene>
<name>A0A0R3T938_RODNA</name>
<organism evidence="3">
    <name type="scientific">Rodentolepis nana</name>
    <name type="common">Dwarf tapeworm</name>
    <name type="synonym">Hymenolepis nana</name>
    <dbReference type="NCBI Taxonomy" id="102285"/>
    <lineage>
        <taxon>Eukaryota</taxon>
        <taxon>Metazoa</taxon>
        <taxon>Spiralia</taxon>
        <taxon>Lophotrochozoa</taxon>
        <taxon>Platyhelminthes</taxon>
        <taxon>Cestoda</taxon>
        <taxon>Eucestoda</taxon>
        <taxon>Cyclophyllidea</taxon>
        <taxon>Hymenolepididae</taxon>
        <taxon>Rodentolepis</taxon>
    </lineage>
</organism>
<reference evidence="1 2" key="2">
    <citation type="submission" date="2018-11" db="EMBL/GenBank/DDBJ databases">
        <authorList>
            <consortium name="Pathogen Informatics"/>
        </authorList>
    </citation>
    <scope>NUCLEOTIDE SEQUENCE [LARGE SCALE GENOMIC DNA]</scope>
</reference>
<evidence type="ECO:0000313" key="3">
    <source>
        <dbReference type="WBParaSite" id="HNAJ_0000357701-mRNA-1"/>
    </source>
</evidence>
<proteinExistence type="predicted"/>
<dbReference type="EMBL" id="UZAE01002131">
    <property type="protein sequence ID" value="VDN99434.1"/>
    <property type="molecule type" value="Genomic_DNA"/>
</dbReference>
<evidence type="ECO:0000313" key="2">
    <source>
        <dbReference type="Proteomes" id="UP000278807"/>
    </source>
</evidence>
<accession>A0A0R3T938</accession>